<dbReference type="InterPro" id="IPR042099">
    <property type="entry name" value="ANL_N_sf"/>
</dbReference>
<evidence type="ECO:0000256" key="2">
    <source>
        <dbReference type="ARBA" id="ARBA00022598"/>
    </source>
</evidence>
<dbReference type="Pfam" id="PF13193">
    <property type="entry name" value="AMP-binding_C"/>
    <property type="match status" value="1"/>
</dbReference>
<dbReference type="Gene3D" id="3.40.50.12780">
    <property type="entry name" value="N-terminal domain of ligase-like"/>
    <property type="match status" value="1"/>
</dbReference>
<dbReference type="PANTHER" id="PTHR43201">
    <property type="entry name" value="ACYL-COA SYNTHETASE"/>
    <property type="match status" value="1"/>
</dbReference>
<dbReference type="Gene3D" id="3.30.300.30">
    <property type="match status" value="1"/>
</dbReference>
<dbReference type="Proteomes" id="UP000247892">
    <property type="component" value="Unassembled WGS sequence"/>
</dbReference>
<name>A0A318LJY2_9PSEU</name>
<accession>A0A318LJY2</accession>
<organism evidence="6 7">
    <name type="scientific">Prauserella flavalba</name>
    <dbReference type="NCBI Taxonomy" id="1477506"/>
    <lineage>
        <taxon>Bacteria</taxon>
        <taxon>Bacillati</taxon>
        <taxon>Actinomycetota</taxon>
        <taxon>Actinomycetes</taxon>
        <taxon>Pseudonocardiales</taxon>
        <taxon>Pseudonocardiaceae</taxon>
        <taxon>Prauserella</taxon>
    </lineage>
</organism>
<feature type="domain" description="AMP-dependent synthetase/ligase" evidence="4">
    <location>
        <begin position="18"/>
        <end position="369"/>
    </location>
</feature>
<dbReference type="GO" id="GO:0006631">
    <property type="term" value="P:fatty acid metabolic process"/>
    <property type="evidence" value="ECO:0007669"/>
    <property type="project" value="TreeGrafter"/>
</dbReference>
<evidence type="ECO:0000259" key="5">
    <source>
        <dbReference type="Pfam" id="PF13193"/>
    </source>
</evidence>
<dbReference type="InterPro" id="IPR020845">
    <property type="entry name" value="AMP-binding_CS"/>
</dbReference>
<evidence type="ECO:0000313" key="6">
    <source>
        <dbReference type="EMBL" id="PXY30598.1"/>
    </source>
</evidence>
<protein>
    <submittedName>
        <fullName evidence="6">Acyl-CoA synthetase</fullName>
    </submittedName>
</protein>
<dbReference type="InterPro" id="IPR025110">
    <property type="entry name" value="AMP-bd_C"/>
</dbReference>
<evidence type="ECO:0000313" key="7">
    <source>
        <dbReference type="Proteomes" id="UP000247892"/>
    </source>
</evidence>
<gene>
    <name evidence="6" type="ORF">BA062_18790</name>
</gene>
<dbReference type="AlphaFoldDB" id="A0A318LJY2"/>
<dbReference type="SUPFAM" id="SSF56801">
    <property type="entry name" value="Acetyl-CoA synthetase-like"/>
    <property type="match status" value="1"/>
</dbReference>
<dbReference type="InterPro" id="IPR045851">
    <property type="entry name" value="AMP-bd_C_sf"/>
</dbReference>
<evidence type="ECO:0000256" key="1">
    <source>
        <dbReference type="ARBA" id="ARBA00006432"/>
    </source>
</evidence>
<dbReference type="PROSITE" id="PS00455">
    <property type="entry name" value="AMP_BINDING"/>
    <property type="match status" value="1"/>
</dbReference>
<reference evidence="6 7" key="1">
    <citation type="submission" date="2016-07" db="EMBL/GenBank/DDBJ databases">
        <title>Draft genome sequence of Prauserella sp. YIM 121212, isolated from alkaline soil.</title>
        <authorList>
            <person name="Ruckert C."/>
            <person name="Albersmeier A."/>
            <person name="Jiang C.-L."/>
            <person name="Jiang Y."/>
            <person name="Kalinowski J."/>
            <person name="Schneider O."/>
            <person name="Winkler A."/>
            <person name="Zotchev S.B."/>
        </authorList>
    </citation>
    <scope>NUCLEOTIDE SEQUENCE [LARGE SCALE GENOMIC DNA]</scope>
    <source>
        <strain evidence="6 7">YIM 121212</strain>
    </source>
</reference>
<proteinExistence type="inferred from homology"/>
<keyword evidence="2" id="KW-0436">Ligase</keyword>
<feature type="domain" description="AMP-binding enzyme C-terminal" evidence="5">
    <location>
        <begin position="428"/>
        <end position="506"/>
    </location>
</feature>
<dbReference type="PANTHER" id="PTHR43201:SF5">
    <property type="entry name" value="MEDIUM-CHAIN ACYL-COA LIGASE ACSF2, MITOCHONDRIAL"/>
    <property type="match status" value="1"/>
</dbReference>
<comment type="similarity">
    <text evidence="1">Belongs to the ATP-dependent AMP-binding enzyme family.</text>
</comment>
<evidence type="ECO:0000259" key="4">
    <source>
        <dbReference type="Pfam" id="PF00501"/>
    </source>
</evidence>
<dbReference type="RefSeq" id="WP_110338577.1">
    <property type="nucleotide sequence ID" value="NZ_MASU01000007.1"/>
</dbReference>
<keyword evidence="7" id="KW-1185">Reference proteome</keyword>
<dbReference type="Pfam" id="PF00501">
    <property type="entry name" value="AMP-binding"/>
    <property type="match status" value="1"/>
</dbReference>
<dbReference type="OrthoDB" id="9803968at2"/>
<dbReference type="GO" id="GO:0031956">
    <property type="term" value="F:medium-chain fatty acid-CoA ligase activity"/>
    <property type="evidence" value="ECO:0007669"/>
    <property type="project" value="TreeGrafter"/>
</dbReference>
<sequence length="524" mass="57292">MPTTTAPATDTIGLWNLAAERPDLVAVVDPDGTEVTYGELAGKANAYARGLQALGLETGDAIVVLQPNGSELLAAYFAAIQSGLYVVMVNWHLVGPEVAYIIGDSGAKAFLAHERFTDVAVAAADEAGLAADGRFAVGAVPGFRDVAELAAAGGEGRPERRTAGSPMLYTSGTTGRSKGVRRPLTGADPDTVPAASTWFFGIFGLKPFDGHVHLCGSPLYHTAVLNFVAISIQLGHPAVLMDRWDPERMLALIERHRVTHSHMVPTQFRRLLALPEDVRERYDLSSLRNMIHGAAPCPHEVKRRMLDWWGPVVTEYYAATEGGGTAISGEEWLRKPGSVGRPWPGSTIKVLDDDGAELPPGEAGTVYMRMGDSSFEYHRDRAKTEKARVGNLFTLGDVGYLDEDGYLYLHDRKNDMIISGGVNIYPAEIENELVLHPKVADVAVFGVPHEDWGEEIKAVVQPAEGVEPSDRLTEELLEYARGRLARFKLPRSIDYTEALPRDPNGKLYKRKLRDPYWQGRERSI</sequence>
<dbReference type="EMBL" id="MASU01000007">
    <property type="protein sequence ID" value="PXY30598.1"/>
    <property type="molecule type" value="Genomic_DNA"/>
</dbReference>
<comment type="caution">
    <text evidence="6">The sequence shown here is derived from an EMBL/GenBank/DDBJ whole genome shotgun (WGS) entry which is preliminary data.</text>
</comment>
<dbReference type="InterPro" id="IPR000873">
    <property type="entry name" value="AMP-dep_synth/lig_dom"/>
</dbReference>
<evidence type="ECO:0000256" key="3">
    <source>
        <dbReference type="SAM" id="MobiDB-lite"/>
    </source>
</evidence>
<feature type="region of interest" description="Disordered" evidence="3">
    <location>
        <begin position="151"/>
        <end position="188"/>
    </location>
</feature>